<reference evidence="1" key="1">
    <citation type="journal article" date="2023" name="Antibiotics">
        <title>Prevalence and Molecular Characterization of Methicillin-Resistant Staphylococci (MRS) and Mammaliicocci (MRM) in Dromedary Camels from Algeria: First Detection of SCCmec-mecC Hybrid in Methicillin-Resistant Mammaliicoccus lentus.</title>
        <authorList>
            <person name="Belhout C."/>
            <person name="Boyen F."/>
            <person name="Vereecke N."/>
            <person name="Theuns S."/>
            <person name="Taibi N."/>
            <person name="Stegger M."/>
            <person name="de la Fe-Rodriguez P.Y."/>
            <person name="Bouayad L."/>
            <person name="Elgroud R."/>
            <person name="Butaye P."/>
        </authorList>
    </citation>
    <scope>NUCLEOTIDE SEQUENCE</scope>
    <source>
        <strain evidence="1">7048</strain>
    </source>
</reference>
<accession>A0AAX3W3Y7</accession>
<dbReference type="EMBL" id="CP118848">
    <property type="protein sequence ID" value="WHI60110.1"/>
    <property type="molecule type" value="Genomic_DNA"/>
</dbReference>
<evidence type="ECO:0000313" key="1">
    <source>
        <dbReference type="EMBL" id="WHI60110.1"/>
    </source>
</evidence>
<evidence type="ECO:0000313" key="2">
    <source>
        <dbReference type="Proteomes" id="UP001223261"/>
    </source>
</evidence>
<name>A0AAX3W3Y7_MAMLE</name>
<dbReference type="Proteomes" id="UP001223261">
    <property type="component" value="Chromosome"/>
</dbReference>
<sequence length="441" mass="52190">MTNIKFEVFSLELKFNQTESNKYIFLGYIFDYCRESLKTLDINKVLNISIKQLMKGDNFNEYICNGIVIYIYDEDIKRIIKHSNQKVAYKLLIRRVLDSLYDALKDDLSKETALNLWNDFERSTLNFFKSKFIDKDIVTLPKMMFEYDYMNKHLLEDIEQKKARMQRNTEINRTFGDSFNPSFYDFSTQTIKDHETDEDDIQEFLQDFINGGIQKITKPQLPESINLINTNEEVNCLWKYKPESIFAVHNIMEYFDKEFYSIVNENLTFNLSDVKNFAAHDSYSSSQEAIGKGTIYNKFNTQNFTFHEFVIVSAIANFYKNPYIKMMNIEKFSSQEADTFDIFTKGFPHIPLYMSDFIIDKSSTFADDLIDFIWVKLKNKINERKQQDVAFLIEKIFSLSFTPLNTKKHYNAVQSTYDITQALISIINDTSNFNNFINYWI</sequence>
<gene>
    <name evidence="1" type="ORF">PYH69_00215</name>
</gene>
<organism evidence="1 2">
    <name type="scientific">Mammaliicoccus lentus</name>
    <name type="common">Staphylococcus lentus</name>
    <dbReference type="NCBI Taxonomy" id="42858"/>
    <lineage>
        <taxon>Bacteria</taxon>
        <taxon>Bacillati</taxon>
        <taxon>Bacillota</taxon>
        <taxon>Bacilli</taxon>
        <taxon>Bacillales</taxon>
        <taxon>Staphylococcaceae</taxon>
        <taxon>Mammaliicoccus</taxon>
    </lineage>
</organism>
<proteinExistence type="predicted"/>
<dbReference type="RefSeq" id="WP_282862323.1">
    <property type="nucleotide sequence ID" value="NZ_CP118848.1"/>
</dbReference>
<dbReference type="AlphaFoldDB" id="A0AAX3W3Y7"/>
<protein>
    <submittedName>
        <fullName evidence="1">Uncharacterized protein</fullName>
    </submittedName>
</protein>